<accession>A0ABR1VFW0</accession>
<evidence type="ECO:0000256" key="1">
    <source>
        <dbReference type="SAM" id="MobiDB-lite"/>
    </source>
</evidence>
<sequence>MEGHVQRPATSVPQTNKKCPTPERVEREGRQYLDAQRNLEENRCPESPSRESEKKKKQQYVNNSPPTTPGNRDGIWDDDGKENDDWISQTDEVEKAIQSPSGARFYRHEDQVSTGSHVGLNRPGEESRAMPSGYKRTRSHSRYIL</sequence>
<evidence type="ECO:0000313" key="2">
    <source>
        <dbReference type="EMBL" id="KAK8070073.1"/>
    </source>
</evidence>
<evidence type="ECO:0000313" key="3">
    <source>
        <dbReference type="Proteomes" id="UP001480595"/>
    </source>
</evidence>
<feature type="region of interest" description="Disordered" evidence="1">
    <location>
        <begin position="97"/>
        <end position="145"/>
    </location>
</feature>
<feature type="compositionally biased region" description="Polar residues" evidence="1">
    <location>
        <begin position="8"/>
        <end position="18"/>
    </location>
</feature>
<feature type="compositionally biased region" description="Basic and acidic residues" evidence="1">
    <location>
        <begin position="20"/>
        <end position="54"/>
    </location>
</feature>
<gene>
    <name evidence="2" type="ORF">PG994_006689</name>
</gene>
<organism evidence="2 3">
    <name type="scientific">Apiospora phragmitis</name>
    <dbReference type="NCBI Taxonomy" id="2905665"/>
    <lineage>
        <taxon>Eukaryota</taxon>
        <taxon>Fungi</taxon>
        <taxon>Dikarya</taxon>
        <taxon>Ascomycota</taxon>
        <taxon>Pezizomycotina</taxon>
        <taxon>Sordariomycetes</taxon>
        <taxon>Xylariomycetidae</taxon>
        <taxon>Amphisphaeriales</taxon>
        <taxon>Apiosporaceae</taxon>
        <taxon>Apiospora</taxon>
    </lineage>
</organism>
<reference evidence="2 3" key="1">
    <citation type="submission" date="2023-01" db="EMBL/GenBank/DDBJ databases">
        <title>Analysis of 21 Apiospora genomes using comparative genomics revels a genus with tremendous synthesis potential of carbohydrate active enzymes and secondary metabolites.</title>
        <authorList>
            <person name="Sorensen T."/>
        </authorList>
    </citation>
    <scope>NUCLEOTIDE SEQUENCE [LARGE SCALE GENOMIC DNA]</scope>
    <source>
        <strain evidence="2 3">CBS 135458</strain>
    </source>
</reference>
<dbReference type="GeneID" id="92091161"/>
<dbReference type="Proteomes" id="UP001480595">
    <property type="component" value="Unassembled WGS sequence"/>
</dbReference>
<feature type="region of interest" description="Disordered" evidence="1">
    <location>
        <begin position="1"/>
        <end position="85"/>
    </location>
</feature>
<feature type="compositionally biased region" description="Basic residues" evidence="1">
    <location>
        <begin position="135"/>
        <end position="145"/>
    </location>
</feature>
<proteinExistence type="predicted"/>
<dbReference type="RefSeq" id="XP_066717367.1">
    <property type="nucleotide sequence ID" value="XM_066858098.1"/>
</dbReference>
<dbReference type="EMBL" id="JAQQWL010000006">
    <property type="protein sequence ID" value="KAK8070073.1"/>
    <property type="molecule type" value="Genomic_DNA"/>
</dbReference>
<protein>
    <submittedName>
        <fullName evidence="2">Uncharacterized protein</fullName>
    </submittedName>
</protein>
<name>A0ABR1VFW0_9PEZI</name>
<comment type="caution">
    <text evidence="2">The sequence shown here is derived from an EMBL/GenBank/DDBJ whole genome shotgun (WGS) entry which is preliminary data.</text>
</comment>
<keyword evidence="3" id="KW-1185">Reference proteome</keyword>